<feature type="non-terminal residue" evidence="2">
    <location>
        <position position="509"/>
    </location>
</feature>
<feature type="compositionally biased region" description="Low complexity" evidence="1">
    <location>
        <begin position="325"/>
        <end position="334"/>
    </location>
</feature>
<feature type="compositionally biased region" description="Low complexity" evidence="1">
    <location>
        <begin position="29"/>
        <end position="47"/>
    </location>
</feature>
<feature type="region of interest" description="Disordered" evidence="1">
    <location>
        <begin position="163"/>
        <end position="483"/>
    </location>
</feature>
<gene>
    <name evidence="2" type="ORF">ACFFF6_19900</name>
</gene>
<feature type="compositionally biased region" description="Pro residues" evidence="1">
    <location>
        <begin position="291"/>
        <end position="309"/>
    </location>
</feature>
<evidence type="ECO:0000313" key="2">
    <source>
        <dbReference type="EMBL" id="MFC0676216.1"/>
    </source>
</evidence>
<feature type="compositionally biased region" description="Basic and acidic residues" evidence="1">
    <location>
        <begin position="229"/>
        <end position="241"/>
    </location>
</feature>
<feature type="compositionally biased region" description="Acidic residues" evidence="1">
    <location>
        <begin position="263"/>
        <end position="277"/>
    </location>
</feature>
<feature type="compositionally biased region" description="Low complexity" evidence="1">
    <location>
        <begin position="396"/>
        <end position="420"/>
    </location>
</feature>
<name>A0ABV6RHI6_9MICO</name>
<feature type="compositionally biased region" description="Basic and acidic residues" evidence="1">
    <location>
        <begin position="358"/>
        <end position="369"/>
    </location>
</feature>
<feature type="compositionally biased region" description="Low complexity" evidence="1">
    <location>
        <begin position="206"/>
        <end position="227"/>
    </location>
</feature>
<feature type="region of interest" description="Disordered" evidence="1">
    <location>
        <begin position="1"/>
        <end position="79"/>
    </location>
</feature>
<evidence type="ECO:0008006" key="4">
    <source>
        <dbReference type="Google" id="ProtNLM"/>
    </source>
</evidence>
<feature type="non-terminal residue" evidence="2">
    <location>
        <position position="1"/>
    </location>
</feature>
<evidence type="ECO:0000313" key="3">
    <source>
        <dbReference type="Proteomes" id="UP001589793"/>
    </source>
</evidence>
<accession>A0ABV6RHI6</accession>
<feature type="compositionally biased region" description="Gly residues" evidence="1">
    <location>
        <begin position="164"/>
        <end position="205"/>
    </location>
</feature>
<dbReference type="EMBL" id="JBHLSV010000054">
    <property type="protein sequence ID" value="MFC0676216.1"/>
    <property type="molecule type" value="Genomic_DNA"/>
</dbReference>
<comment type="caution">
    <text evidence="2">The sequence shown here is derived from an EMBL/GenBank/DDBJ whole genome shotgun (WGS) entry which is preliminary data.</text>
</comment>
<feature type="compositionally biased region" description="Pro residues" evidence="1">
    <location>
        <begin position="421"/>
        <end position="443"/>
    </location>
</feature>
<proteinExistence type="predicted"/>
<feature type="compositionally biased region" description="Pro residues" evidence="1">
    <location>
        <begin position="48"/>
        <end position="70"/>
    </location>
</feature>
<sequence length="509" mass="49764">APQQAAAPTVSQAADDGWGQVAVPGGGMQQSPAPARQHPAAAAEAPSGPAPQPASAPDTAPAPEPAPAADPGPAAEGSISADAVRGHWSAIMDELQQIRRPVWALVSQNGHVQEVRGSTLVIGFRTAGLLSAFHRGANVDNLAEAVRRVTHLALAIEAVVGEDPGPGGAPGNGSSGIPGPGPGTPGGGTGGAGPAGGAGSAGAGPAGAASPPAAAPAGAPEPRPAGSREQTREQGGWRERVAAASAPRVDRAPQQDHAPEPDFAPEPDDPYPPDPYDDMQQGSPQALHQPQPTPRPQPAPTPATAPAPGPVASAAVPSPVPSAPSAPAGEPPVVDDVRRDAVPDGEPRTHGQAALRRAIAEDRVIRTREIAPGPRTSDSPSAGPRTPDPAPERRAAPAPSAPSDGDASAPSAPAASSAPAPVAPPPGDPSSPDPSPAEPPAPAPVREEPLDLEPIHDFGTSGADVSFPPVAAPPAAPADDGWNVVAVPGSAGASVAAPAVTAPAPVPAA</sequence>
<reference evidence="2 3" key="1">
    <citation type="submission" date="2024-09" db="EMBL/GenBank/DDBJ databases">
        <authorList>
            <person name="Sun Q."/>
            <person name="Mori K."/>
        </authorList>
    </citation>
    <scope>NUCLEOTIDE SEQUENCE [LARGE SCALE GENOMIC DNA]</scope>
    <source>
        <strain evidence="2 3">CICC 10874</strain>
    </source>
</reference>
<evidence type="ECO:0000256" key="1">
    <source>
        <dbReference type="SAM" id="MobiDB-lite"/>
    </source>
</evidence>
<feature type="compositionally biased region" description="Basic and acidic residues" evidence="1">
    <location>
        <begin position="445"/>
        <end position="456"/>
    </location>
</feature>
<keyword evidence="3" id="KW-1185">Reference proteome</keyword>
<dbReference type="Proteomes" id="UP001589793">
    <property type="component" value="Unassembled WGS sequence"/>
</dbReference>
<organism evidence="2 3">
    <name type="scientific">Brachybacterium hainanense</name>
    <dbReference type="NCBI Taxonomy" id="1541174"/>
    <lineage>
        <taxon>Bacteria</taxon>
        <taxon>Bacillati</taxon>
        <taxon>Actinomycetota</taxon>
        <taxon>Actinomycetes</taxon>
        <taxon>Micrococcales</taxon>
        <taxon>Dermabacteraceae</taxon>
        <taxon>Brachybacterium</taxon>
    </lineage>
</organism>
<feature type="compositionally biased region" description="Basic and acidic residues" evidence="1">
    <location>
        <begin position="248"/>
        <end position="260"/>
    </location>
</feature>
<feature type="compositionally biased region" description="Basic and acidic residues" evidence="1">
    <location>
        <begin position="335"/>
        <end position="349"/>
    </location>
</feature>
<protein>
    <recommendedName>
        <fullName evidence="4">DNA polymerase III subunit gamma/tau</fullName>
    </recommendedName>
</protein>